<sequence>MEPTTEIIHLDLEEIRRDGGTQPRAKIDLQHIKRLEEQIEDGQEIEPVVVFYDRNDYWLADGFHRWNAHRNQEEPTIRAIIYHGTRREAVLYSVGANADHKPALPRSRADKRKAVLTLLNDPEWKQWSDREIARQCKVSDRTVNRLRHSICDNDADTKLNKTRKVKRGDTEYIIDTSKIGKSQITHPETIDNKDKNLTENRKVADTKIKVTTDEILIAFLSNVEQMSPEQVKAAIKAIASSHPDLLKNLHLTD</sequence>
<dbReference type="SUPFAM" id="SSF110849">
    <property type="entry name" value="ParB/Sulfiredoxin"/>
    <property type="match status" value="1"/>
</dbReference>
<organism evidence="2 3">
    <name type="scientific">Crocosphaera chwakensis CCY0110</name>
    <dbReference type="NCBI Taxonomy" id="391612"/>
    <lineage>
        <taxon>Bacteria</taxon>
        <taxon>Bacillati</taxon>
        <taxon>Cyanobacteriota</taxon>
        <taxon>Cyanophyceae</taxon>
        <taxon>Oscillatoriophycideae</taxon>
        <taxon>Chroococcales</taxon>
        <taxon>Aphanothecaceae</taxon>
        <taxon>Crocosphaera</taxon>
        <taxon>Crocosphaera chwakensis</taxon>
    </lineage>
</organism>
<feature type="domain" description="ParB-like N-terminal" evidence="1">
    <location>
        <begin position="8"/>
        <end position="98"/>
    </location>
</feature>
<protein>
    <submittedName>
        <fullName evidence="2">Probable streptomycin biosynthesis operon possible regulatory protein</fullName>
    </submittedName>
</protein>
<keyword evidence="3" id="KW-1185">Reference proteome</keyword>
<dbReference type="AlphaFoldDB" id="A3IZM3"/>
<dbReference type="OrthoDB" id="428618at2"/>
<proteinExistence type="predicted"/>
<dbReference type="eggNOG" id="COG1475">
    <property type="taxonomic scope" value="Bacteria"/>
</dbReference>
<dbReference type="Pfam" id="PF02195">
    <property type="entry name" value="ParB_N"/>
    <property type="match status" value="1"/>
</dbReference>
<dbReference type="EMBL" id="AAXW01000109">
    <property type="protein sequence ID" value="EAZ88078.1"/>
    <property type="molecule type" value="Genomic_DNA"/>
</dbReference>
<accession>A3IZM3</accession>
<dbReference type="SMART" id="SM00470">
    <property type="entry name" value="ParB"/>
    <property type="match status" value="1"/>
</dbReference>
<dbReference type="Gene3D" id="3.90.1530.10">
    <property type="entry name" value="Conserved hypothetical protein from pyrococcus furiosus pfu- 392566-001, ParB domain"/>
    <property type="match status" value="1"/>
</dbReference>
<dbReference type="InterPro" id="IPR003115">
    <property type="entry name" value="ParB_N"/>
</dbReference>
<reference evidence="2 3" key="1">
    <citation type="submission" date="2007-03" db="EMBL/GenBank/DDBJ databases">
        <authorList>
            <person name="Stal L."/>
            <person name="Ferriera S."/>
            <person name="Johnson J."/>
            <person name="Kravitz S."/>
            <person name="Beeson K."/>
            <person name="Sutton G."/>
            <person name="Rogers Y.-H."/>
            <person name="Friedman R."/>
            <person name="Frazier M."/>
            <person name="Venter J.C."/>
        </authorList>
    </citation>
    <scope>NUCLEOTIDE SEQUENCE [LARGE SCALE GENOMIC DNA]</scope>
    <source>
        <strain evidence="2 3">CCY0110</strain>
    </source>
</reference>
<dbReference type="InterPro" id="IPR036086">
    <property type="entry name" value="ParB/Sulfiredoxin_sf"/>
</dbReference>
<evidence type="ECO:0000259" key="1">
    <source>
        <dbReference type="SMART" id="SM00470"/>
    </source>
</evidence>
<dbReference type="RefSeq" id="WP_008278839.1">
    <property type="nucleotide sequence ID" value="NZ_AAXW01000109.1"/>
</dbReference>
<gene>
    <name evidence="2" type="ORF">CY0110_31990</name>
</gene>
<dbReference type="Proteomes" id="UP000003781">
    <property type="component" value="Unassembled WGS sequence"/>
</dbReference>
<evidence type="ECO:0000313" key="2">
    <source>
        <dbReference type="EMBL" id="EAZ88078.1"/>
    </source>
</evidence>
<name>A3IZM3_9CHRO</name>
<evidence type="ECO:0000313" key="3">
    <source>
        <dbReference type="Proteomes" id="UP000003781"/>
    </source>
</evidence>
<comment type="caution">
    <text evidence="2">The sequence shown here is derived from an EMBL/GenBank/DDBJ whole genome shotgun (WGS) entry which is preliminary data.</text>
</comment>